<evidence type="ECO:0000313" key="1">
    <source>
        <dbReference type="EMBL" id="QQP36855.1"/>
    </source>
</evidence>
<protein>
    <submittedName>
        <fullName evidence="1">Uncharacterized protein</fullName>
    </submittedName>
</protein>
<dbReference type="Proteomes" id="UP000595437">
    <property type="component" value="Chromosome 16"/>
</dbReference>
<gene>
    <name evidence="1" type="ORF">FKW44_022075</name>
</gene>
<name>A0A7T8GSQ1_CALRO</name>
<organism evidence="1 2">
    <name type="scientific">Caligus rogercresseyi</name>
    <name type="common">Sea louse</name>
    <dbReference type="NCBI Taxonomy" id="217165"/>
    <lineage>
        <taxon>Eukaryota</taxon>
        <taxon>Metazoa</taxon>
        <taxon>Ecdysozoa</taxon>
        <taxon>Arthropoda</taxon>
        <taxon>Crustacea</taxon>
        <taxon>Multicrustacea</taxon>
        <taxon>Hexanauplia</taxon>
        <taxon>Copepoda</taxon>
        <taxon>Siphonostomatoida</taxon>
        <taxon>Caligidae</taxon>
        <taxon>Caligus</taxon>
    </lineage>
</organism>
<evidence type="ECO:0000313" key="2">
    <source>
        <dbReference type="Proteomes" id="UP000595437"/>
    </source>
</evidence>
<dbReference type="EMBL" id="CP045905">
    <property type="protein sequence ID" value="QQP36855.1"/>
    <property type="molecule type" value="Genomic_DNA"/>
</dbReference>
<dbReference type="AlphaFoldDB" id="A0A7T8GSQ1"/>
<proteinExistence type="predicted"/>
<keyword evidence="2" id="KW-1185">Reference proteome</keyword>
<accession>A0A7T8GSQ1</accession>
<sequence length="78" mass="8709">MSLNQKNSRFSLKSYKYSISVSIISSNCNGIVAVVPELSDMVEQLVFAYTLHHLLHGLHGVFVAPNLVIPEQVLQLRN</sequence>
<feature type="non-terminal residue" evidence="1">
    <location>
        <position position="78"/>
    </location>
</feature>
<reference evidence="2" key="1">
    <citation type="submission" date="2021-01" db="EMBL/GenBank/DDBJ databases">
        <title>Caligus Genome Assembly.</title>
        <authorList>
            <person name="Gallardo-Escarate C."/>
        </authorList>
    </citation>
    <scope>NUCLEOTIDE SEQUENCE [LARGE SCALE GENOMIC DNA]</scope>
</reference>